<keyword evidence="5 7" id="KW-0472">Membrane</keyword>
<feature type="transmembrane region" description="Helical" evidence="7">
    <location>
        <begin position="118"/>
        <end position="137"/>
    </location>
</feature>
<feature type="transmembrane region" description="Helical" evidence="7">
    <location>
        <begin position="214"/>
        <end position="232"/>
    </location>
</feature>
<sequence>MEFLVNIVKRGNQAVSVNPPPPASDINLTSHGSNWLWAVFALFALFAVIHGFIYSLTSVRRSGLKKALLIVPLFTNAVMAFAYYTYASNLGNTWVETQFHHVTTDRGYNVRQIFYAKYIGWFLAWPLVLTVFAIVTHTSLTDDKDDLLKRIIQIFSTLFTRFLAIEVFVLGLLIGALIRSSYKWGYFTFAIIAQLFAIYLVCTDLHHSFRGVTRNIVGNTIIIVFIVVWLLYPVCWGLSEGGNVIQPDSEAVFYGILDLITFGIIPIILTWIAINNIDEDFFTKIWHFHLRGDNIGRPYDPEKSVVDNTPRHSGDTAVPSSGARTHIPPLGEEPIIERPVIANHAVDAPVISNRGPNAPVIGKGVADEPIRTV</sequence>
<feature type="transmembrane region" description="Helical" evidence="7">
    <location>
        <begin position="252"/>
        <end position="274"/>
    </location>
</feature>
<keyword evidence="4 7" id="KW-1133">Transmembrane helix</keyword>
<dbReference type="InterPro" id="IPR043476">
    <property type="entry name" value="Yro2-like_7TM"/>
</dbReference>
<feature type="transmembrane region" description="Helical" evidence="7">
    <location>
        <begin position="158"/>
        <end position="178"/>
    </location>
</feature>
<evidence type="ECO:0000256" key="5">
    <source>
        <dbReference type="ARBA" id="ARBA00023136"/>
    </source>
</evidence>
<name>A0AAI9SXZ0_9ASCO</name>
<evidence type="ECO:0000256" key="1">
    <source>
        <dbReference type="ARBA" id="ARBA00004141"/>
    </source>
</evidence>
<keyword evidence="3 7" id="KW-0812">Transmembrane</keyword>
<dbReference type="CDD" id="cd15239">
    <property type="entry name" value="7tm_YRO2_fungal-like"/>
    <property type="match status" value="1"/>
</dbReference>
<dbReference type="Proteomes" id="UP001202479">
    <property type="component" value="Unassembled WGS sequence"/>
</dbReference>
<dbReference type="Pfam" id="PF01036">
    <property type="entry name" value="Bac_rhodopsin"/>
    <property type="match status" value="1"/>
</dbReference>
<accession>A0AAI9SXZ0</accession>
<evidence type="ECO:0000256" key="3">
    <source>
        <dbReference type="ARBA" id="ARBA00022692"/>
    </source>
</evidence>
<dbReference type="GeneID" id="73379865"/>
<dbReference type="Gene3D" id="1.20.1070.10">
    <property type="entry name" value="Rhodopsin 7-helix transmembrane proteins"/>
    <property type="match status" value="1"/>
</dbReference>
<proteinExistence type="inferred from homology"/>
<reference evidence="8" key="1">
    <citation type="journal article" date="2022" name="DNA Res.">
        <title>Genome analysis of five recently described species of the CUG-Ser clade uncovers Candida theae as a new hybrid lineage with pathogenic potential in the Candida parapsilosis species complex.</title>
        <authorList>
            <person name="Mixao V."/>
            <person name="Del Olmo V."/>
            <person name="Hegedusova E."/>
            <person name="Saus E."/>
            <person name="Pryszcz L."/>
            <person name="Cillingova A."/>
            <person name="Nosek J."/>
            <person name="Gabaldon T."/>
        </authorList>
    </citation>
    <scope>NUCLEOTIDE SEQUENCE</scope>
    <source>
        <strain evidence="8">CBS 10844</strain>
    </source>
</reference>
<feature type="region of interest" description="Disordered" evidence="6">
    <location>
        <begin position="304"/>
        <end position="327"/>
    </location>
</feature>
<feature type="transmembrane region" description="Helical" evidence="7">
    <location>
        <begin position="68"/>
        <end position="86"/>
    </location>
</feature>
<dbReference type="PANTHER" id="PTHR28286:SF1">
    <property type="entry name" value="30 KDA HEAT SHOCK PROTEIN-RELATED"/>
    <property type="match status" value="1"/>
</dbReference>
<keyword evidence="9" id="KW-1185">Reference proteome</keyword>
<organism evidence="8 9">
    <name type="scientific">Candida oxycetoniae</name>
    <dbReference type="NCBI Taxonomy" id="497107"/>
    <lineage>
        <taxon>Eukaryota</taxon>
        <taxon>Fungi</taxon>
        <taxon>Dikarya</taxon>
        <taxon>Ascomycota</taxon>
        <taxon>Saccharomycotina</taxon>
        <taxon>Pichiomycetes</taxon>
        <taxon>Debaryomycetaceae</taxon>
        <taxon>Candida/Lodderomyces clade</taxon>
        <taxon>Candida</taxon>
    </lineage>
</organism>
<feature type="transmembrane region" description="Helical" evidence="7">
    <location>
        <begin position="184"/>
        <end position="202"/>
    </location>
</feature>
<comment type="subcellular location">
    <subcellularLocation>
        <location evidence="1">Membrane</location>
        <topology evidence="1">Multi-pass membrane protein</topology>
    </subcellularLocation>
</comment>
<evidence type="ECO:0000313" key="9">
    <source>
        <dbReference type="Proteomes" id="UP001202479"/>
    </source>
</evidence>
<evidence type="ECO:0000256" key="2">
    <source>
        <dbReference type="ARBA" id="ARBA00008130"/>
    </source>
</evidence>
<dbReference type="SMART" id="SM01021">
    <property type="entry name" value="Bac_rhodopsin"/>
    <property type="match status" value="1"/>
</dbReference>
<evidence type="ECO:0000256" key="4">
    <source>
        <dbReference type="ARBA" id="ARBA00022989"/>
    </source>
</evidence>
<dbReference type="PANTHER" id="PTHR28286">
    <property type="match status" value="1"/>
</dbReference>
<evidence type="ECO:0000256" key="7">
    <source>
        <dbReference type="SAM" id="Phobius"/>
    </source>
</evidence>
<dbReference type="FunFam" id="1.20.1070.10:FF:000160">
    <property type="entry name" value="Related to Opsin-1"/>
    <property type="match status" value="1"/>
</dbReference>
<gene>
    <name evidence="8" type="ORF">KGF56_002248</name>
</gene>
<dbReference type="InterPro" id="IPR001425">
    <property type="entry name" value="Arc/bac/fun_rhodopsins"/>
</dbReference>
<dbReference type="GO" id="GO:0005886">
    <property type="term" value="C:plasma membrane"/>
    <property type="evidence" value="ECO:0007669"/>
    <property type="project" value="TreeGrafter"/>
</dbReference>
<evidence type="ECO:0000313" key="8">
    <source>
        <dbReference type="EMBL" id="KAI3404919.1"/>
    </source>
</evidence>
<evidence type="ECO:0000256" key="6">
    <source>
        <dbReference type="SAM" id="MobiDB-lite"/>
    </source>
</evidence>
<evidence type="ECO:0008006" key="10">
    <source>
        <dbReference type="Google" id="ProtNLM"/>
    </source>
</evidence>
<comment type="caution">
    <text evidence="8">The sequence shown here is derived from an EMBL/GenBank/DDBJ whole genome shotgun (WGS) entry which is preliminary data.</text>
</comment>
<dbReference type="RefSeq" id="XP_049180664.1">
    <property type="nucleotide sequence ID" value="XM_049323457.1"/>
</dbReference>
<feature type="compositionally biased region" description="Basic and acidic residues" evidence="6">
    <location>
        <begin position="304"/>
        <end position="314"/>
    </location>
</feature>
<dbReference type="SUPFAM" id="SSF81321">
    <property type="entry name" value="Family A G protein-coupled receptor-like"/>
    <property type="match status" value="1"/>
</dbReference>
<protein>
    <recommendedName>
        <fullName evidence="10">30 kDa heat shock protein</fullName>
    </recommendedName>
</protein>
<dbReference type="EMBL" id="JAHUZD010000072">
    <property type="protein sequence ID" value="KAI3404919.1"/>
    <property type="molecule type" value="Genomic_DNA"/>
</dbReference>
<dbReference type="GO" id="GO:0005783">
    <property type="term" value="C:endoplasmic reticulum"/>
    <property type="evidence" value="ECO:0007669"/>
    <property type="project" value="TreeGrafter"/>
</dbReference>
<comment type="similarity">
    <text evidence="2">Belongs to the archaeal/bacterial/fungal opsin family.</text>
</comment>
<dbReference type="AlphaFoldDB" id="A0AAI9SXZ0"/>
<feature type="transmembrane region" description="Helical" evidence="7">
    <location>
        <begin position="35"/>
        <end position="56"/>
    </location>
</feature>